<dbReference type="AlphaFoldDB" id="A0A2S6GT19"/>
<dbReference type="Proteomes" id="UP000239203">
    <property type="component" value="Unassembled WGS sequence"/>
</dbReference>
<dbReference type="EMBL" id="PTIX01000005">
    <property type="protein sequence ID" value="PPK68350.1"/>
    <property type="molecule type" value="Genomic_DNA"/>
</dbReference>
<gene>
    <name evidence="2" type="ORF">CLV40_10573</name>
</gene>
<keyword evidence="1" id="KW-1133">Transmembrane helix</keyword>
<feature type="transmembrane region" description="Helical" evidence="1">
    <location>
        <begin position="107"/>
        <end position="130"/>
    </location>
</feature>
<keyword evidence="3" id="KW-1185">Reference proteome</keyword>
<feature type="transmembrane region" description="Helical" evidence="1">
    <location>
        <begin position="142"/>
        <end position="169"/>
    </location>
</feature>
<name>A0A2S6GT19_9PSEU</name>
<reference evidence="2 3" key="1">
    <citation type="submission" date="2018-02" db="EMBL/GenBank/DDBJ databases">
        <title>Genomic Encyclopedia of Archaeal and Bacterial Type Strains, Phase II (KMG-II): from individual species to whole genera.</title>
        <authorList>
            <person name="Goeker M."/>
        </authorList>
    </citation>
    <scope>NUCLEOTIDE SEQUENCE [LARGE SCALE GENOMIC DNA]</scope>
    <source>
        <strain evidence="2 3">YU 961-1</strain>
    </source>
</reference>
<organism evidence="2 3">
    <name type="scientific">Actinokineospora auranticolor</name>
    <dbReference type="NCBI Taxonomy" id="155976"/>
    <lineage>
        <taxon>Bacteria</taxon>
        <taxon>Bacillati</taxon>
        <taxon>Actinomycetota</taxon>
        <taxon>Actinomycetes</taxon>
        <taxon>Pseudonocardiales</taxon>
        <taxon>Pseudonocardiaceae</taxon>
        <taxon>Actinokineospora</taxon>
    </lineage>
</organism>
<evidence type="ECO:0000256" key="1">
    <source>
        <dbReference type="SAM" id="Phobius"/>
    </source>
</evidence>
<accession>A0A2S6GT19</accession>
<protein>
    <submittedName>
        <fullName evidence="2">Uncharacterized protein</fullName>
    </submittedName>
</protein>
<evidence type="ECO:0000313" key="2">
    <source>
        <dbReference type="EMBL" id="PPK68350.1"/>
    </source>
</evidence>
<evidence type="ECO:0000313" key="3">
    <source>
        <dbReference type="Proteomes" id="UP000239203"/>
    </source>
</evidence>
<sequence length="170" mass="17503">MRRFAFVLLGLALLPGAVLIAWSLWAFALTQAGYAGEPGTLIVGQCEKYTLDTGSAYRCSGAFVPDGAAVPAGTARIPQLSDPQAEGTRITVRRDGELARTESLSHLVLFIGLVCALSAITAVAGGYYLFEAVRGDDTADFGNGLGFGVLAGAVLLVVALAGAFALAFFG</sequence>
<keyword evidence="1" id="KW-0472">Membrane</keyword>
<comment type="caution">
    <text evidence="2">The sequence shown here is derived from an EMBL/GenBank/DDBJ whole genome shotgun (WGS) entry which is preliminary data.</text>
</comment>
<proteinExistence type="predicted"/>
<keyword evidence="1" id="KW-0812">Transmembrane</keyword>